<evidence type="ECO:0000313" key="3">
    <source>
        <dbReference type="Proteomes" id="UP000054740"/>
    </source>
</evidence>
<evidence type="ECO:0000256" key="1">
    <source>
        <dbReference type="SAM" id="MobiDB-lite"/>
    </source>
</evidence>
<gene>
    <name evidence="2" type="ORF">AWB70_04177</name>
</gene>
<sequence>MYAYRGGLPRCRPRMVSCCQLIGPARRCRPTRLVFREEKKPAQLSGLNPYRWTWRRRDQYKPLAFNCKPDVELATIRLPQSYLAPGARLARLLMGDATMKATAFLEQAKREAQLVDALLVARYGLVIHNGMTLLGDDEPPARWRVSFKAELQRIYAALQMAGIDTQQPLHPPMVDRGDGDGDHERDGEGVSPDAGDERHGKVERFACDARTRARHYARRNASAHRASIGDAGRTSSRQRGMVLRDQVQVDTSPCVAVQRLVLQGCVKRPLLLKFLSCCLSTMRFDASCRPGADFRVCAETTAASHTQRSSMRATNSCAPHMMRAADTSRQTARF</sequence>
<feature type="region of interest" description="Disordered" evidence="1">
    <location>
        <begin position="166"/>
        <end position="202"/>
    </location>
</feature>
<reference evidence="3" key="1">
    <citation type="submission" date="2016-01" db="EMBL/GenBank/DDBJ databases">
        <authorList>
            <person name="Peeters C."/>
        </authorList>
    </citation>
    <scope>NUCLEOTIDE SEQUENCE [LARGE SCALE GENOMIC DNA]</scope>
</reference>
<dbReference type="Proteomes" id="UP000054740">
    <property type="component" value="Unassembled WGS sequence"/>
</dbReference>
<keyword evidence="3" id="KW-1185">Reference proteome</keyword>
<evidence type="ECO:0000313" key="2">
    <source>
        <dbReference type="EMBL" id="SAL51270.1"/>
    </source>
</evidence>
<feature type="region of interest" description="Disordered" evidence="1">
    <location>
        <begin position="218"/>
        <end position="237"/>
    </location>
</feature>
<proteinExistence type="predicted"/>
<feature type="compositionally biased region" description="Basic and acidic residues" evidence="1">
    <location>
        <begin position="173"/>
        <end position="188"/>
    </location>
</feature>
<name>A0A158I5G3_CABCO</name>
<protein>
    <submittedName>
        <fullName evidence="2">Uncharacterized protein</fullName>
    </submittedName>
</protein>
<dbReference type="AlphaFoldDB" id="A0A158I5G3"/>
<dbReference type="EMBL" id="FCNY02000010">
    <property type="protein sequence ID" value="SAL51270.1"/>
    <property type="molecule type" value="Genomic_DNA"/>
</dbReference>
<organism evidence="2 3">
    <name type="scientific">Caballeronia cordobensis</name>
    <name type="common">Burkholderia cordobensis</name>
    <dbReference type="NCBI Taxonomy" id="1353886"/>
    <lineage>
        <taxon>Bacteria</taxon>
        <taxon>Pseudomonadati</taxon>
        <taxon>Pseudomonadota</taxon>
        <taxon>Betaproteobacteria</taxon>
        <taxon>Burkholderiales</taxon>
        <taxon>Burkholderiaceae</taxon>
        <taxon>Caballeronia</taxon>
    </lineage>
</organism>
<accession>A0A158I5G3</accession>